<dbReference type="Proteomes" id="UP000087171">
    <property type="component" value="Unplaced"/>
</dbReference>
<protein>
    <submittedName>
        <fullName evidence="2">Uncharacterized protein LOC101494980</fullName>
    </submittedName>
</protein>
<proteinExistence type="predicted"/>
<organism evidence="1 2">
    <name type="scientific">Cicer arietinum</name>
    <name type="common">Chickpea</name>
    <name type="synonym">Garbanzo</name>
    <dbReference type="NCBI Taxonomy" id="3827"/>
    <lineage>
        <taxon>Eukaryota</taxon>
        <taxon>Viridiplantae</taxon>
        <taxon>Streptophyta</taxon>
        <taxon>Embryophyta</taxon>
        <taxon>Tracheophyta</taxon>
        <taxon>Spermatophyta</taxon>
        <taxon>Magnoliopsida</taxon>
        <taxon>eudicotyledons</taxon>
        <taxon>Gunneridae</taxon>
        <taxon>Pentapetalae</taxon>
        <taxon>rosids</taxon>
        <taxon>fabids</taxon>
        <taxon>Fabales</taxon>
        <taxon>Fabaceae</taxon>
        <taxon>Papilionoideae</taxon>
        <taxon>50 kb inversion clade</taxon>
        <taxon>NPAAA clade</taxon>
        <taxon>Hologalegina</taxon>
        <taxon>IRL clade</taxon>
        <taxon>Cicereae</taxon>
        <taxon>Cicer</taxon>
    </lineage>
</organism>
<sequence length="127" mass="15340">MCGLRNHELMATFENNAFVGRLKEEDKKHVNELTKYHIVPRLFLSSLRDRDKENVTNISQIYMRRNTYRKDLKGPKTDMQYMLKLLEAKKYSCWSRTREDSNVMRDMFVEHIPFCVDYGYHLQNQQV</sequence>
<keyword evidence="1" id="KW-1185">Reference proteome</keyword>
<evidence type="ECO:0000313" key="1">
    <source>
        <dbReference type="Proteomes" id="UP000087171"/>
    </source>
</evidence>
<name>A0A1S2Z264_CICAR</name>
<dbReference type="RefSeq" id="XP_004513668.1">
    <property type="nucleotide sequence ID" value="XM_004513611.1"/>
</dbReference>
<dbReference type="KEGG" id="cam:101494980"/>
<reference evidence="2" key="1">
    <citation type="submission" date="2025-08" db="UniProtKB">
        <authorList>
            <consortium name="RefSeq"/>
        </authorList>
    </citation>
    <scope>IDENTIFICATION</scope>
    <source>
        <tissue evidence="2">Etiolated seedlings</tissue>
    </source>
</reference>
<evidence type="ECO:0000313" key="2">
    <source>
        <dbReference type="RefSeq" id="XP_004513668.1"/>
    </source>
</evidence>
<gene>
    <name evidence="2" type="primary">LOC101494980</name>
</gene>
<accession>A0A1S2Z264</accession>
<dbReference type="AlphaFoldDB" id="A0A1S2Z264"/>
<dbReference type="OrthoDB" id="1923014at2759"/>
<dbReference type="PaxDb" id="3827-XP_004513668.1"/>
<dbReference type="GeneID" id="101494980"/>